<dbReference type="PROSITE" id="PS51257">
    <property type="entry name" value="PROKAR_LIPOPROTEIN"/>
    <property type="match status" value="1"/>
</dbReference>
<protein>
    <submittedName>
        <fullName evidence="3">MATA-HMG</fullName>
    </submittedName>
</protein>
<feature type="DNA-binding region" description="HMG box" evidence="1">
    <location>
        <begin position="77"/>
        <end position="147"/>
    </location>
</feature>
<gene>
    <name evidence="3" type="ORF">F8M41_007704</name>
</gene>
<dbReference type="Proteomes" id="UP000439903">
    <property type="component" value="Unassembled WGS sequence"/>
</dbReference>
<dbReference type="EMBL" id="WTPW01001789">
    <property type="protein sequence ID" value="KAF0414352.1"/>
    <property type="molecule type" value="Genomic_DNA"/>
</dbReference>
<evidence type="ECO:0000313" key="4">
    <source>
        <dbReference type="Proteomes" id="UP000439903"/>
    </source>
</evidence>
<reference evidence="3 4" key="1">
    <citation type="journal article" date="2019" name="Environ. Microbiol.">
        <title>At the nexus of three kingdoms: the genome of the mycorrhizal fungus Gigaspora margarita provides insights into plant, endobacterial and fungal interactions.</title>
        <authorList>
            <person name="Venice F."/>
            <person name="Ghignone S."/>
            <person name="Salvioli di Fossalunga A."/>
            <person name="Amselem J."/>
            <person name="Novero M."/>
            <person name="Xianan X."/>
            <person name="Sedzielewska Toro K."/>
            <person name="Morin E."/>
            <person name="Lipzen A."/>
            <person name="Grigoriev I.V."/>
            <person name="Henrissat B."/>
            <person name="Martin F.M."/>
            <person name="Bonfante P."/>
        </authorList>
    </citation>
    <scope>NUCLEOTIDE SEQUENCE [LARGE SCALE GENOMIC DNA]</scope>
    <source>
        <strain evidence="3 4">BEG34</strain>
    </source>
</reference>
<dbReference type="Gene3D" id="1.10.30.10">
    <property type="entry name" value="High mobility group box domain"/>
    <property type="match status" value="1"/>
</dbReference>
<dbReference type="OrthoDB" id="6247875at2759"/>
<evidence type="ECO:0000313" key="3">
    <source>
        <dbReference type="EMBL" id="KAF0414352.1"/>
    </source>
</evidence>
<dbReference type="PROSITE" id="PS50118">
    <property type="entry name" value="HMG_BOX_2"/>
    <property type="match status" value="1"/>
</dbReference>
<proteinExistence type="predicted"/>
<evidence type="ECO:0000256" key="1">
    <source>
        <dbReference type="PROSITE-ProRule" id="PRU00267"/>
    </source>
</evidence>
<dbReference type="AlphaFoldDB" id="A0A8H4A466"/>
<dbReference type="GO" id="GO:0005634">
    <property type="term" value="C:nucleus"/>
    <property type="evidence" value="ECO:0007669"/>
    <property type="project" value="UniProtKB-UniRule"/>
</dbReference>
<dbReference type="InterPro" id="IPR009071">
    <property type="entry name" value="HMG_box_dom"/>
</dbReference>
<dbReference type="GO" id="GO:0003677">
    <property type="term" value="F:DNA binding"/>
    <property type="evidence" value="ECO:0007669"/>
    <property type="project" value="UniProtKB-UniRule"/>
</dbReference>
<dbReference type="InterPro" id="IPR036910">
    <property type="entry name" value="HMG_box_dom_sf"/>
</dbReference>
<feature type="domain" description="HMG box" evidence="2">
    <location>
        <begin position="77"/>
        <end position="147"/>
    </location>
</feature>
<sequence>MKTRAKKTAKSRGIRFVNFSSNVTGAGFSCVNDCSLQNEYVVNDEQTHTVPYKLSLNVDDLINPSKTSRRLKKTKDPPRPQNSFVLFRRDFEVKYRLLHKDEKIVSKKISSLAAESWNIQPPSVKSFFKQLEFKAFNKHKEMFPNYRYQPNKKKQTPNNVLGESCLDLMTLQSQAIEIPIQTSTIFDVPTAKVSDNITTDVVDASNTFIQEDGSNYTFIQEDDSNYTFIQEDDSNYTFIQEDYTSYSFNNTFIQEDDTCYSFNNTFIQEVFFDYCFNNNTSPSCNTDFFVPASYNTALFEAGDINYYVSSVNSSNFTS</sequence>
<organism evidence="3 4">
    <name type="scientific">Gigaspora margarita</name>
    <dbReference type="NCBI Taxonomy" id="4874"/>
    <lineage>
        <taxon>Eukaryota</taxon>
        <taxon>Fungi</taxon>
        <taxon>Fungi incertae sedis</taxon>
        <taxon>Mucoromycota</taxon>
        <taxon>Glomeromycotina</taxon>
        <taxon>Glomeromycetes</taxon>
        <taxon>Diversisporales</taxon>
        <taxon>Gigasporaceae</taxon>
        <taxon>Gigaspora</taxon>
    </lineage>
</organism>
<keyword evidence="1" id="KW-0539">Nucleus</keyword>
<dbReference type="CDD" id="cd01389">
    <property type="entry name" value="HMG-box_ROX1-like"/>
    <property type="match status" value="1"/>
</dbReference>
<keyword evidence="1" id="KW-0238">DNA-binding</keyword>
<name>A0A8H4A466_GIGMA</name>
<keyword evidence="4" id="KW-1185">Reference proteome</keyword>
<evidence type="ECO:0000259" key="2">
    <source>
        <dbReference type="PROSITE" id="PS50118"/>
    </source>
</evidence>
<comment type="caution">
    <text evidence="3">The sequence shown here is derived from an EMBL/GenBank/DDBJ whole genome shotgun (WGS) entry which is preliminary data.</text>
</comment>
<accession>A0A8H4A466</accession>
<dbReference type="SMART" id="SM00398">
    <property type="entry name" value="HMG"/>
    <property type="match status" value="1"/>
</dbReference>
<dbReference type="SUPFAM" id="SSF47095">
    <property type="entry name" value="HMG-box"/>
    <property type="match status" value="1"/>
</dbReference>